<dbReference type="SUPFAM" id="SSF52833">
    <property type="entry name" value="Thioredoxin-like"/>
    <property type="match status" value="1"/>
</dbReference>
<keyword evidence="3" id="KW-0201">Cytochrome c-type biogenesis</keyword>
<evidence type="ECO:0000256" key="4">
    <source>
        <dbReference type="ARBA" id="ARBA00023157"/>
    </source>
</evidence>
<reference evidence="7" key="1">
    <citation type="submission" date="2022-05" db="EMBL/GenBank/DDBJ databases">
        <authorList>
            <person name="Jo J.-H."/>
            <person name="Im W.-T."/>
        </authorList>
    </citation>
    <scope>NUCLEOTIDE SEQUENCE</scope>
    <source>
        <strain evidence="7">RG327</strain>
    </source>
</reference>
<keyword evidence="4" id="KW-1015">Disulfide bond</keyword>
<dbReference type="PANTHER" id="PTHR42852:SF6">
    <property type="entry name" value="THIOL:DISULFIDE INTERCHANGE PROTEIN DSBE"/>
    <property type="match status" value="1"/>
</dbReference>
<dbReference type="InterPro" id="IPR050553">
    <property type="entry name" value="Thioredoxin_ResA/DsbE_sf"/>
</dbReference>
<evidence type="ECO:0000313" key="8">
    <source>
        <dbReference type="Proteomes" id="UP001165343"/>
    </source>
</evidence>
<dbReference type="NCBIfam" id="TIGR00385">
    <property type="entry name" value="dsbE"/>
    <property type="match status" value="1"/>
</dbReference>
<dbReference type="RefSeq" id="WP_249867150.1">
    <property type="nucleotide sequence ID" value="NZ_JAMGBC010000001.1"/>
</dbReference>
<dbReference type="InterPro" id="IPR013766">
    <property type="entry name" value="Thioredoxin_domain"/>
</dbReference>
<comment type="similarity">
    <text evidence="2">Belongs to the thioredoxin family. DsbE subfamily.</text>
</comment>
<dbReference type="InterPro" id="IPR013740">
    <property type="entry name" value="Redoxin"/>
</dbReference>
<accession>A0ABT0RD50</accession>
<sequence length="176" mass="19011">MKRKWLRFAPVALFVLVVASLVWRLSHPPDTTVESEMIGKAVPGFTLPAALAGTEALSSANLADGRPKLVNFFASWCVPCIGEAPVLTELKQQGVPIVGIAVRDRTDDLARFLDENGNPFERIGADSQSRVQLSFGSSGVPETFVVDGRGIIRLQHIGPIEPDDVPALLEAVRNAR</sequence>
<dbReference type="InterPro" id="IPR036249">
    <property type="entry name" value="Thioredoxin-like_sf"/>
</dbReference>
<dbReference type="InterPro" id="IPR004799">
    <property type="entry name" value="Periplasmic_diS_OxRdtase_DsbE"/>
</dbReference>
<dbReference type="Gene3D" id="3.40.30.10">
    <property type="entry name" value="Glutaredoxin"/>
    <property type="match status" value="1"/>
</dbReference>
<protein>
    <submittedName>
        <fullName evidence="7">DsbE family thiol:disulfide interchange protein</fullName>
    </submittedName>
</protein>
<comment type="caution">
    <text evidence="7">The sequence shown here is derived from an EMBL/GenBank/DDBJ whole genome shotgun (WGS) entry which is preliminary data.</text>
</comment>
<gene>
    <name evidence="7" type="ORF">LZ519_02455</name>
</gene>
<keyword evidence="5" id="KW-0676">Redox-active center</keyword>
<proteinExistence type="inferred from homology"/>
<dbReference type="PROSITE" id="PS51352">
    <property type="entry name" value="THIOREDOXIN_2"/>
    <property type="match status" value="1"/>
</dbReference>
<comment type="subcellular location">
    <subcellularLocation>
        <location evidence="1">Cell envelope</location>
    </subcellularLocation>
</comment>
<organism evidence="7 8">
    <name type="scientific">Sphingomonas anseongensis</name>
    <dbReference type="NCBI Taxonomy" id="2908207"/>
    <lineage>
        <taxon>Bacteria</taxon>
        <taxon>Pseudomonadati</taxon>
        <taxon>Pseudomonadota</taxon>
        <taxon>Alphaproteobacteria</taxon>
        <taxon>Sphingomonadales</taxon>
        <taxon>Sphingomonadaceae</taxon>
        <taxon>Sphingomonas</taxon>
    </lineage>
</organism>
<dbReference type="CDD" id="cd03010">
    <property type="entry name" value="TlpA_like_DsbE"/>
    <property type="match status" value="1"/>
</dbReference>
<evidence type="ECO:0000256" key="1">
    <source>
        <dbReference type="ARBA" id="ARBA00004196"/>
    </source>
</evidence>
<dbReference type="Pfam" id="PF08534">
    <property type="entry name" value="Redoxin"/>
    <property type="match status" value="1"/>
</dbReference>
<dbReference type="PANTHER" id="PTHR42852">
    <property type="entry name" value="THIOL:DISULFIDE INTERCHANGE PROTEIN DSBE"/>
    <property type="match status" value="1"/>
</dbReference>
<evidence type="ECO:0000256" key="3">
    <source>
        <dbReference type="ARBA" id="ARBA00022748"/>
    </source>
</evidence>
<dbReference type="EMBL" id="JAMGBC010000001">
    <property type="protein sequence ID" value="MCL6678182.1"/>
    <property type="molecule type" value="Genomic_DNA"/>
</dbReference>
<feature type="domain" description="Thioredoxin" evidence="6">
    <location>
        <begin position="36"/>
        <end position="174"/>
    </location>
</feature>
<evidence type="ECO:0000259" key="6">
    <source>
        <dbReference type="PROSITE" id="PS51352"/>
    </source>
</evidence>
<evidence type="ECO:0000256" key="2">
    <source>
        <dbReference type="ARBA" id="ARBA00007758"/>
    </source>
</evidence>
<dbReference type="Proteomes" id="UP001165343">
    <property type="component" value="Unassembled WGS sequence"/>
</dbReference>
<name>A0ABT0RD50_9SPHN</name>
<keyword evidence="8" id="KW-1185">Reference proteome</keyword>
<evidence type="ECO:0000256" key="5">
    <source>
        <dbReference type="ARBA" id="ARBA00023284"/>
    </source>
</evidence>
<evidence type="ECO:0000313" key="7">
    <source>
        <dbReference type="EMBL" id="MCL6678182.1"/>
    </source>
</evidence>